<reference evidence="5 6" key="1">
    <citation type="submission" date="2016-10" db="EMBL/GenBank/DDBJ databases">
        <authorList>
            <person name="de Groot N.N."/>
        </authorList>
    </citation>
    <scope>NUCLEOTIDE SEQUENCE [LARGE SCALE GENOMIC DNA]</scope>
    <source>
        <strain evidence="5 6">S5-249</strain>
    </source>
</reference>
<dbReference type="InterPro" id="IPR018511">
    <property type="entry name" value="Hemolysin-typ_Ca-bd_CS"/>
</dbReference>
<dbReference type="InterPro" id="IPR052063">
    <property type="entry name" value="Polysaccharide_Lyase_1"/>
</dbReference>
<keyword evidence="2" id="KW-0325">Glycoprotein</keyword>
<proteinExistence type="predicted"/>
<sequence length="830" mass="84307">MTGQLAFVGAVGYGAETVGGRGGQVVHVTTLADSGAGSLRWALEGVQGPRTVVFDVGGTITLKTQILVEQGNVTIAGQTAPGEGITLEGSRIRVKADEVIVRGIHFRPGDGAVGMDPSDRDGLMIGTTDFEVNNVIVDHNSFSWATDTNLDINGRVNGITVSSNIIAEGLQNSLHAKGAHSKGMTVSNWGGAAGDDRNITIVGNLFSDNAQRNPEIRAGQNVEVVNNYIYNYGLGHAAISVGGGNNGTLLTDIAIVNNVITAGPSTSAANKAGIRSNPVNVENMAVDSRIAIAGNVLTAESGGSFAQDQATVWSYYSASGPQAKVTGSAALNSLTSILATRDVAASVLANAGAVNGAGRDAIDRRIVDEAARGTGGIIDSPAQLATKVARTLTVGATDSDRDGMPDWFEDLYGFAKLTADDKGDRDRDGFTNLEEYINGLITGFDLGSPKLGPVVNGAKGLVIQMPGGAGPVDVTGFVPGGTAKLDLTAALATFKGDTRPLADRVEIAYANGSSYISIDADGAGAGTAKALIAVIESAHVTLADLKGPGATVASAPAIVAAPAPAAAVKVAAPAPLPSAFADTLVAATPTAALPALKASAAADTYTIRSSAQATAETATGGVDQVVAYADYRLGAFVENGSLKGNATQLSGNDLDNKLTGNELANRLFGHDGADQLRGMAGNDLVVGGAGNDRLEGNEGDDTLVGGTGADSLFGGAGRDHFVFFSGDSGFTGTATNDVINDFELGDTLSLDGLTLDFSAIPFFDQGFKTFAPALDFAKGLIAAGEDMVAVGGARDVWLFTDSNADHVIDGAITLMYAGLNDALFHGGMLG</sequence>
<evidence type="ECO:0000313" key="5">
    <source>
        <dbReference type="EMBL" id="SFS13108.1"/>
    </source>
</evidence>
<accession>A0A1I6MC06</accession>
<dbReference type="AlphaFoldDB" id="A0A1I6MC06"/>
<dbReference type="InterPro" id="IPR012334">
    <property type="entry name" value="Pectin_lyas_fold"/>
</dbReference>
<dbReference type="PANTHER" id="PTHR42970:SF1">
    <property type="entry name" value="PECTATE LYASE C-RELATED"/>
    <property type="match status" value="1"/>
</dbReference>
<organism evidence="5 6">
    <name type="scientific">Sphingomonas jatrophae</name>
    <dbReference type="NCBI Taxonomy" id="1166337"/>
    <lineage>
        <taxon>Bacteria</taxon>
        <taxon>Pseudomonadati</taxon>
        <taxon>Pseudomonadota</taxon>
        <taxon>Alphaproteobacteria</taxon>
        <taxon>Sphingomonadales</taxon>
        <taxon>Sphingomonadaceae</taxon>
        <taxon>Sphingomonas</taxon>
    </lineage>
</organism>
<dbReference type="InterPro" id="IPR011049">
    <property type="entry name" value="Serralysin-like_metalloprot_C"/>
</dbReference>
<dbReference type="Proteomes" id="UP000198824">
    <property type="component" value="Unassembled WGS sequence"/>
</dbReference>
<dbReference type="GO" id="GO:0000272">
    <property type="term" value="P:polysaccharide catabolic process"/>
    <property type="evidence" value="ECO:0007669"/>
    <property type="project" value="UniProtKB-KW"/>
</dbReference>
<dbReference type="STRING" id="1166337.SAMN05192580_3854"/>
<dbReference type="Gene3D" id="2.160.20.10">
    <property type="entry name" value="Single-stranded right-handed beta-helix, Pectin lyase-like"/>
    <property type="match status" value="1"/>
</dbReference>
<evidence type="ECO:0000256" key="3">
    <source>
        <dbReference type="ARBA" id="ARBA00023239"/>
    </source>
</evidence>
<keyword evidence="3 5" id="KW-0456">Lyase</keyword>
<name>A0A1I6MC06_9SPHN</name>
<keyword evidence="1" id="KW-0479">Metal-binding</keyword>
<gene>
    <name evidence="5" type="ORF">SAMN05192580_3854</name>
</gene>
<dbReference type="RefSeq" id="WP_093317295.1">
    <property type="nucleotide sequence ID" value="NZ_FOZG01000003.1"/>
</dbReference>
<dbReference type="PRINTS" id="PR00313">
    <property type="entry name" value="CABNDNGRPT"/>
</dbReference>
<dbReference type="Pfam" id="PF00353">
    <property type="entry name" value="HemolysinCabind"/>
    <property type="match status" value="2"/>
</dbReference>
<dbReference type="SMART" id="SM00656">
    <property type="entry name" value="Amb_all"/>
    <property type="match status" value="1"/>
</dbReference>
<evidence type="ECO:0000256" key="1">
    <source>
        <dbReference type="ARBA" id="ARBA00022723"/>
    </source>
</evidence>
<dbReference type="EMBL" id="FOZG01000003">
    <property type="protein sequence ID" value="SFS13108.1"/>
    <property type="molecule type" value="Genomic_DNA"/>
</dbReference>
<dbReference type="SUPFAM" id="SSF51120">
    <property type="entry name" value="beta-Roll"/>
    <property type="match status" value="1"/>
</dbReference>
<dbReference type="InterPro" id="IPR001343">
    <property type="entry name" value="Hemolysn_Ca-bd"/>
</dbReference>
<dbReference type="Gene3D" id="2.150.10.10">
    <property type="entry name" value="Serralysin-like metalloprotease, C-terminal"/>
    <property type="match status" value="1"/>
</dbReference>
<feature type="domain" description="Pectate lyase" evidence="4">
    <location>
        <begin position="21"/>
        <end position="266"/>
    </location>
</feature>
<dbReference type="SUPFAM" id="SSF51126">
    <property type="entry name" value="Pectin lyase-like"/>
    <property type="match status" value="1"/>
</dbReference>
<dbReference type="InterPro" id="IPR002022">
    <property type="entry name" value="Pec_lyase"/>
</dbReference>
<dbReference type="InterPro" id="IPR011050">
    <property type="entry name" value="Pectin_lyase_fold/virulence"/>
</dbReference>
<dbReference type="GO" id="GO:0005576">
    <property type="term" value="C:extracellular region"/>
    <property type="evidence" value="ECO:0007669"/>
    <property type="project" value="UniProtKB-SubCell"/>
</dbReference>
<dbReference type="PROSITE" id="PS00330">
    <property type="entry name" value="HEMOLYSIN_CALCIUM"/>
    <property type="match status" value="2"/>
</dbReference>
<dbReference type="GO" id="GO:0005509">
    <property type="term" value="F:calcium ion binding"/>
    <property type="evidence" value="ECO:0007669"/>
    <property type="project" value="InterPro"/>
</dbReference>
<evidence type="ECO:0000313" key="6">
    <source>
        <dbReference type="Proteomes" id="UP000198824"/>
    </source>
</evidence>
<evidence type="ECO:0000256" key="2">
    <source>
        <dbReference type="ARBA" id="ARBA00023180"/>
    </source>
</evidence>
<dbReference type="GO" id="GO:0016829">
    <property type="term" value="F:lyase activity"/>
    <property type="evidence" value="ECO:0007669"/>
    <property type="project" value="UniProtKB-KW"/>
</dbReference>
<evidence type="ECO:0000259" key="4">
    <source>
        <dbReference type="SMART" id="SM00656"/>
    </source>
</evidence>
<dbReference type="PANTHER" id="PTHR42970">
    <property type="entry name" value="PECTATE LYASE C-RELATED"/>
    <property type="match status" value="1"/>
</dbReference>
<protein>
    <submittedName>
        <fullName evidence="5">Pectate lyase</fullName>
    </submittedName>
</protein>
<keyword evidence="6" id="KW-1185">Reference proteome</keyword>